<evidence type="ECO:0000313" key="2">
    <source>
        <dbReference type="WBParaSite" id="RSKR_0000096400.1"/>
    </source>
</evidence>
<reference evidence="2" key="1">
    <citation type="submission" date="2016-11" db="UniProtKB">
        <authorList>
            <consortium name="WormBaseParasite"/>
        </authorList>
    </citation>
    <scope>IDENTIFICATION</scope>
    <source>
        <strain evidence="2">KR3021</strain>
    </source>
</reference>
<protein>
    <submittedName>
        <fullName evidence="2">Homeobox protein cut-like</fullName>
    </submittedName>
</protein>
<dbReference type="WBParaSite" id="RSKR_0000096400.1">
    <property type="protein sequence ID" value="RSKR_0000096400.1"/>
    <property type="gene ID" value="RSKR_0000096400"/>
</dbReference>
<evidence type="ECO:0000313" key="1">
    <source>
        <dbReference type="Proteomes" id="UP000095286"/>
    </source>
</evidence>
<accession>A0AC35TIQ2</accession>
<name>A0AC35TIQ2_9BILA</name>
<organism evidence="1 2">
    <name type="scientific">Rhabditophanes sp. KR3021</name>
    <dbReference type="NCBI Taxonomy" id="114890"/>
    <lineage>
        <taxon>Eukaryota</taxon>
        <taxon>Metazoa</taxon>
        <taxon>Ecdysozoa</taxon>
        <taxon>Nematoda</taxon>
        <taxon>Chromadorea</taxon>
        <taxon>Rhabditida</taxon>
        <taxon>Tylenchina</taxon>
        <taxon>Panagrolaimomorpha</taxon>
        <taxon>Strongyloidoidea</taxon>
        <taxon>Alloionematidae</taxon>
        <taxon>Rhabditophanes</taxon>
    </lineage>
</organism>
<proteinExistence type="predicted"/>
<sequence length="938" mass="104225">MTTETNGSLHPSEPNYKEQWLLVKKQMAEKAKECEELERQLRDAKNQVSTLEIKQFQQATASTEQVKQILDELDRNAMLVDKLGTELGEKEDELKKERANADRLKRAKNISVCSQCSNLSKSKEVTPKKKEGPHKYEIMNGLASFLEKNSAHNCLMETGISSTSNDLFNNSALLNALALDSKDSHQSSSQEETDPILAGSGMDHTDIMKFFHAAVGGNAANINTAEGSPASSSKKLDPITVAAGLKDSATIHELKTRLVKNIAGLGTKALRTKLVADEAKRLMASYNIGQRLFAKVIMNQSQGTISELLSKPKYWNDLTDKGRDAFRRIFAWISDSDAIETLYSLSPRKIATGNPDEIYHPPGDELIDGDNLKTFPNNFMTMDLKSESGLATALKLFDAPSTIINTGKASTPTPGSAKGTLSDHNLETLLTLFNKDNGAVVKKESNPKQSDAHEPMSYQLNVGTIKLQDLPKMTFETLKFEGSLSTDCVCKEIRDFMHQNSCSQKNFAEMVLGVSAGSASDLISKPKSWFNLTNKGREPYIKMRIFLDLMKKIEPNYFKESKRNGQSNGTNNNNSEYSHRLSRQIVIPSTVRSTESPVSIKSEVSSVSENINTQELVENIKKVLTTAKVSTADFASKYMKLGRAIFEECLNRPGSWNHLNTQQKVPYQKMLAFFNDKTLLGNFLTNGIKALPVIEDTPSPYESENSTPLLSEIDKDGLLIESISQHLSGNTETRESLPTKRKTVPSSRMEDHSPPCKKRTPRFQRTIITQSQKETLLYTYAHVRHPSARLIDILAKQIDLNARTITNWFHNYRTRQKAKENQLAAEGINHAEQIKAEVLSSVNNEEEREKYMRLTEIINEDMEISSTCTPNASFPQGSFNSSIDNTNMSLSEAFSSLGDSKTDLDGESKGNAPRISALHNIIANLHTAKVSVSDSPSD</sequence>
<dbReference type="Proteomes" id="UP000095286">
    <property type="component" value="Unplaced"/>
</dbReference>